<gene>
    <name evidence="7 8" type="primary">ybeY</name>
    <name evidence="8" type="ORF">HYS17_08205</name>
</gene>
<evidence type="ECO:0000256" key="4">
    <source>
        <dbReference type="ARBA" id="ARBA00022759"/>
    </source>
</evidence>
<keyword evidence="5 7" id="KW-0378">Hydrolase</keyword>
<dbReference type="InterPro" id="IPR002036">
    <property type="entry name" value="YbeY"/>
</dbReference>
<dbReference type="GO" id="GO:0006364">
    <property type="term" value="P:rRNA processing"/>
    <property type="evidence" value="ECO:0007669"/>
    <property type="project" value="UniProtKB-UniRule"/>
</dbReference>
<reference evidence="8 9" key="1">
    <citation type="submission" date="2020-07" db="EMBL/GenBank/DDBJ databases">
        <title>Huge and variable diversity of episymbiotic CPR bacteria and DPANN archaea in groundwater ecosystems.</title>
        <authorList>
            <person name="He C.Y."/>
            <person name="Keren R."/>
            <person name="Whittaker M."/>
            <person name="Farag I.F."/>
            <person name="Doudna J."/>
            <person name="Cate J.H.D."/>
            <person name="Banfield J.F."/>
        </authorList>
    </citation>
    <scope>NUCLEOTIDE SEQUENCE [LARGE SCALE GENOMIC DNA]</scope>
    <source>
        <strain evidence="8">NC_groundwater_70_Ag_B-0.1um_54_66</strain>
    </source>
</reference>
<accession>A0A7T5R0Z4</accession>
<proteinExistence type="inferred from homology"/>
<dbReference type="AlphaFoldDB" id="A0A7T5R0Z4"/>
<evidence type="ECO:0000256" key="5">
    <source>
        <dbReference type="ARBA" id="ARBA00022801"/>
    </source>
</evidence>
<comment type="subcellular location">
    <subcellularLocation>
        <location evidence="7">Cytoplasm</location>
    </subcellularLocation>
</comment>
<dbReference type="HAMAP" id="MF_00009">
    <property type="entry name" value="Endoribonucl_YbeY"/>
    <property type="match status" value="1"/>
</dbReference>
<dbReference type="GO" id="GO:0004521">
    <property type="term" value="F:RNA endonuclease activity"/>
    <property type="evidence" value="ECO:0007669"/>
    <property type="project" value="UniProtKB-UniRule"/>
</dbReference>
<protein>
    <recommendedName>
        <fullName evidence="7">Endoribonuclease YbeY</fullName>
        <ecNumber evidence="7">3.1.-.-</ecNumber>
    </recommendedName>
</protein>
<dbReference type="Proteomes" id="UP000595362">
    <property type="component" value="Chromosome"/>
</dbReference>
<dbReference type="PROSITE" id="PS01306">
    <property type="entry name" value="UPF0054"/>
    <property type="match status" value="1"/>
</dbReference>
<evidence type="ECO:0000256" key="1">
    <source>
        <dbReference type="ARBA" id="ARBA00010875"/>
    </source>
</evidence>
<comment type="cofactor">
    <cofactor evidence="7">
        <name>Zn(2+)</name>
        <dbReference type="ChEBI" id="CHEBI:29105"/>
    </cofactor>
    <text evidence="7">Binds 1 zinc ion.</text>
</comment>
<evidence type="ECO:0000256" key="2">
    <source>
        <dbReference type="ARBA" id="ARBA00022722"/>
    </source>
</evidence>
<sequence length="178" mass="20172">MPRPSLYVDIDLVVNHPAWEDTGIDLKSFADEVVGLTLAMADLPEGLSERGLEICVVLTDDSEIHSLNRDYRGMDKPTNVLSFANLDSDSANEELAQDDMPFFLGDIIIAWETMQREALEQHKEFLAHLRHMMVHGALHLLGYNHMDDEEASEMEGLEIKILEKMNVENPYAEDQFVA</sequence>
<evidence type="ECO:0000313" key="8">
    <source>
        <dbReference type="EMBL" id="QQG35510.1"/>
    </source>
</evidence>
<dbReference type="PANTHER" id="PTHR46986:SF1">
    <property type="entry name" value="ENDORIBONUCLEASE YBEY, CHLOROPLASTIC"/>
    <property type="match status" value="1"/>
</dbReference>
<dbReference type="EC" id="3.1.-.-" evidence="7"/>
<dbReference type="NCBIfam" id="TIGR00043">
    <property type="entry name" value="rRNA maturation RNase YbeY"/>
    <property type="match status" value="1"/>
</dbReference>
<dbReference type="Gene3D" id="3.40.390.30">
    <property type="entry name" value="Metalloproteases ('zincins'), catalytic domain"/>
    <property type="match status" value="1"/>
</dbReference>
<keyword evidence="7" id="KW-0690">Ribosome biogenesis</keyword>
<dbReference type="GO" id="GO:0008270">
    <property type="term" value="F:zinc ion binding"/>
    <property type="evidence" value="ECO:0007669"/>
    <property type="project" value="UniProtKB-UniRule"/>
</dbReference>
<keyword evidence="7" id="KW-0698">rRNA processing</keyword>
<evidence type="ECO:0000256" key="3">
    <source>
        <dbReference type="ARBA" id="ARBA00022723"/>
    </source>
</evidence>
<dbReference type="Pfam" id="PF02130">
    <property type="entry name" value="YbeY"/>
    <property type="match status" value="1"/>
</dbReference>
<keyword evidence="3 7" id="KW-0479">Metal-binding</keyword>
<keyword evidence="4 7" id="KW-0255">Endonuclease</keyword>
<dbReference type="EMBL" id="CP066681">
    <property type="protein sequence ID" value="QQG35510.1"/>
    <property type="molecule type" value="Genomic_DNA"/>
</dbReference>
<dbReference type="SUPFAM" id="SSF55486">
    <property type="entry name" value="Metalloproteases ('zincins'), catalytic domain"/>
    <property type="match status" value="1"/>
</dbReference>
<evidence type="ECO:0000256" key="7">
    <source>
        <dbReference type="HAMAP-Rule" id="MF_00009"/>
    </source>
</evidence>
<feature type="binding site" evidence="7">
    <location>
        <position position="135"/>
    </location>
    <ligand>
        <name>Zn(2+)</name>
        <dbReference type="ChEBI" id="CHEBI:29105"/>
        <note>catalytic</note>
    </ligand>
</feature>
<dbReference type="PANTHER" id="PTHR46986">
    <property type="entry name" value="ENDORIBONUCLEASE YBEY, CHLOROPLASTIC"/>
    <property type="match status" value="1"/>
</dbReference>
<name>A0A7T5R0Z4_9BACT</name>
<dbReference type="GO" id="GO:0005737">
    <property type="term" value="C:cytoplasm"/>
    <property type="evidence" value="ECO:0007669"/>
    <property type="project" value="UniProtKB-SubCell"/>
</dbReference>
<dbReference type="GO" id="GO:0004222">
    <property type="term" value="F:metalloendopeptidase activity"/>
    <property type="evidence" value="ECO:0007669"/>
    <property type="project" value="InterPro"/>
</dbReference>
<comment type="similarity">
    <text evidence="1 7">Belongs to the endoribonuclease YbeY family.</text>
</comment>
<keyword evidence="6 7" id="KW-0862">Zinc</keyword>
<evidence type="ECO:0000256" key="6">
    <source>
        <dbReference type="ARBA" id="ARBA00022833"/>
    </source>
</evidence>
<keyword evidence="2 7" id="KW-0540">Nuclease</keyword>
<keyword evidence="7" id="KW-0963">Cytoplasm</keyword>
<dbReference type="InterPro" id="IPR023091">
    <property type="entry name" value="MetalPrtase_cat_dom_sf_prd"/>
</dbReference>
<dbReference type="InterPro" id="IPR020549">
    <property type="entry name" value="YbeY_CS"/>
</dbReference>
<evidence type="ECO:0000313" key="9">
    <source>
        <dbReference type="Proteomes" id="UP000595362"/>
    </source>
</evidence>
<feature type="binding site" evidence="7">
    <location>
        <position position="145"/>
    </location>
    <ligand>
        <name>Zn(2+)</name>
        <dbReference type="ChEBI" id="CHEBI:29105"/>
        <note>catalytic</note>
    </ligand>
</feature>
<organism evidence="8 9">
    <name type="scientific">Micavibrio aeruginosavorus</name>
    <dbReference type="NCBI Taxonomy" id="349221"/>
    <lineage>
        <taxon>Bacteria</taxon>
        <taxon>Pseudomonadati</taxon>
        <taxon>Bdellovibrionota</taxon>
        <taxon>Bdellovibrionia</taxon>
        <taxon>Bdellovibrionales</taxon>
        <taxon>Pseudobdellovibrionaceae</taxon>
        <taxon>Micavibrio</taxon>
    </lineage>
</organism>
<comment type="function">
    <text evidence="7">Single strand-specific metallo-endoribonuclease involved in late-stage 70S ribosome quality control and in maturation of the 3' terminus of the 16S rRNA.</text>
</comment>
<feature type="binding site" evidence="7">
    <location>
        <position position="139"/>
    </location>
    <ligand>
        <name>Zn(2+)</name>
        <dbReference type="ChEBI" id="CHEBI:29105"/>
        <note>catalytic</note>
    </ligand>
</feature>